<dbReference type="AlphaFoldDB" id="A0A0D7WTQ4"/>
<keyword evidence="2" id="KW-1185">Reference proteome</keyword>
<dbReference type="EMBL" id="JTHP01000110">
    <property type="protein sequence ID" value="KJD42540.1"/>
    <property type="molecule type" value="Genomic_DNA"/>
</dbReference>
<dbReference type="OrthoDB" id="2659962at2"/>
<dbReference type="RefSeq" id="WP_044649147.1">
    <property type="nucleotide sequence ID" value="NZ_JTHP01000110.1"/>
</dbReference>
<accession>A0A0D7WTQ4</accession>
<proteinExistence type="predicted"/>
<name>A0A0D7WTQ4_9BACL</name>
<protein>
    <submittedName>
        <fullName evidence="1">Uncharacterized protein</fullName>
    </submittedName>
</protein>
<comment type="caution">
    <text evidence="1">The sequence shown here is derived from an EMBL/GenBank/DDBJ whole genome shotgun (WGS) entry which is preliminary data.</text>
</comment>
<organism evidence="1 2">
    <name type="scientific">Paenibacillus terrae</name>
    <dbReference type="NCBI Taxonomy" id="159743"/>
    <lineage>
        <taxon>Bacteria</taxon>
        <taxon>Bacillati</taxon>
        <taxon>Bacillota</taxon>
        <taxon>Bacilli</taxon>
        <taxon>Bacillales</taxon>
        <taxon>Paenibacillaceae</taxon>
        <taxon>Paenibacillus</taxon>
    </lineage>
</organism>
<dbReference type="PATRIC" id="fig|159743.3.peg.6173"/>
<evidence type="ECO:0000313" key="1">
    <source>
        <dbReference type="EMBL" id="KJD42540.1"/>
    </source>
</evidence>
<dbReference type="Proteomes" id="UP000032534">
    <property type="component" value="Unassembled WGS sequence"/>
</dbReference>
<gene>
    <name evidence="1" type="ORF">QD47_27700</name>
</gene>
<evidence type="ECO:0000313" key="2">
    <source>
        <dbReference type="Proteomes" id="UP000032534"/>
    </source>
</evidence>
<sequence length="72" mass="8567">MWFLNQETGCVWEVTDQELMLRLQANDHYEQVNEPNLDETKQEAAQTKAQIVRNIKRTEKVQVKEEQEPAHE</sequence>
<reference evidence="1 2" key="1">
    <citation type="submission" date="2014-11" db="EMBL/GenBank/DDBJ databases">
        <title>Draft Genome Sequences of Paenibacillus polymyxa NRRL B-30509 and Paenibacillus terrae NRRL B-30644, Strains from a Poultry Environment that Produce Tridecaptin A and Paenicidins.</title>
        <authorList>
            <person name="van Belkum M.J."/>
            <person name="Lohans C.T."/>
            <person name="Vederas J.C."/>
        </authorList>
    </citation>
    <scope>NUCLEOTIDE SEQUENCE [LARGE SCALE GENOMIC DNA]</scope>
    <source>
        <strain evidence="1 2">NRRL B-30644</strain>
    </source>
</reference>